<dbReference type="OrthoDB" id="1682824at2"/>
<reference evidence="2" key="1">
    <citation type="submission" date="2016-10" db="EMBL/GenBank/DDBJ databases">
        <authorList>
            <person name="Varghese N."/>
            <person name="Submissions S."/>
        </authorList>
    </citation>
    <scope>NUCLEOTIDE SEQUENCE [LARGE SCALE GENOMIC DNA]</scope>
    <source>
        <strain evidence="2">DSM 23256</strain>
    </source>
</reference>
<dbReference type="AlphaFoldDB" id="A0A1G7MKR3"/>
<dbReference type="STRING" id="1123285.SAMN05660235_02201"/>
<protein>
    <recommendedName>
        <fullName evidence="3">Flagellar protein FliT</fullName>
    </recommendedName>
</protein>
<accession>A0A1G7MKR3</accession>
<dbReference type="RefSeq" id="WP_093690831.1">
    <property type="nucleotide sequence ID" value="NZ_FNBU01000018.1"/>
</dbReference>
<evidence type="ECO:0000313" key="2">
    <source>
        <dbReference type="Proteomes" id="UP000243333"/>
    </source>
</evidence>
<dbReference type="EMBL" id="FNBU01000018">
    <property type="protein sequence ID" value="SDF62323.1"/>
    <property type="molecule type" value="Genomic_DNA"/>
</dbReference>
<organism evidence="1 2">
    <name type="scientific">Sporolituus thermophilus DSM 23256</name>
    <dbReference type="NCBI Taxonomy" id="1123285"/>
    <lineage>
        <taxon>Bacteria</taxon>
        <taxon>Bacillati</taxon>
        <taxon>Bacillota</taxon>
        <taxon>Negativicutes</taxon>
        <taxon>Selenomonadales</taxon>
        <taxon>Sporomusaceae</taxon>
        <taxon>Sporolituus</taxon>
    </lineage>
</organism>
<dbReference type="Proteomes" id="UP000243333">
    <property type="component" value="Unassembled WGS sequence"/>
</dbReference>
<proteinExistence type="predicted"/>
<keyword evidence="2" id="KW-1185">Reference proteome</keyword>
<sequence>MDEVVRSGRQLWQDYLFLTREMGKCLARKDFDLFTELLGQRQRLQELIEAAGDKEFTRSAAGRQLFAAIQAENQCITRHLQLFLNRAKTAQAATKAYERFTATAAVGRQMDRQT</sequence>
<gene>
    <name evidence="1" type="ORF">SAMN05660235_02201</name>
</gene>
<evidence type="ECO:0008006" key="3">
    <source>
        <dbReference type="Google" id="ProtNLM"/>
    </source>
</evidence>
<name>A0A1G7MKR3_9FIRM</name>
<evidence type="ECO:0000313" key="1">
    <source>
        <dbReference type="EMBL" id="SDF62323.1"/>
    </source>
</evidence>